<sequence>MKNSTGFYKLPSVAIYDEYSNININIENYEIYNKLNNIYKNQNYVINLWKKLVNNLNIINNRISEDHSFSNDCKYLHYWLNDQIIKTLDVTDNDKYYGFVIKFYSAWFDIYKFISSSTYKCEPDSGPLIMLNREDFRIRKEMYDYYYNFTKLSNNEGPNLNECSETCKYLSSMISKYNDFKSICSVEKSNLCISEFKDYESYNPYKLISKLNCKEQAKCNISHKSRVHSVELAEEVISGIVDVAKIEKEIYTNTLGRHRIIILITCVPFVALFLLFLLTRGIYLLKSWINKLNLIKRKIFSKQNDEKCGYNLAYPYDIEGINDRYIMYHTS</sequence>
<protein>
    <submittedName>
        <fullName evidence="2">Variable surface protein</fullName>
    </submittedName>
</protein>
<dbReference type="EMBL" id="BDQF01000452">
    <property type="protein sequence ID" value="GAW84572.1"/>
    <property type="molecule type" value="Genomic_DNA"/>
</dbReference>
<evidence type="ECO:0000313" key="3">
    <source>
        <dbReference type="Proteomes" id="UP000195521"/>
    </source>
</evidence>
<dbReference type="InterPro" id="IPR008780">
    <property type="entry name" value="Plasmodium_Vir"/>
</dbReference>
<reference evidence="3" key="1">
    <citation type="submission" date="2017-04" db="EMBL/GenBank/DDBJ databases">
        <title>Plasmodium gonderi genome.</title>
        <authorList>
            <person name="Arisue N."/>
            <person name="Honma H."/>
            <person name="Kawai S."/>
            <person name="Tougan T."/>
            <person name="Tanabe K."/>
            <person name="Horii T."/>
        </authorList>
    </citation>
    <scope>NUCLEOTIDE SEQUENCE [LARGE SCALE GENOMIC DNA]</scope>
    <source>
        <strain evidence="3">ATCC 30045</strain>
    </source>
</reference>
<comment type="caution">
    <text evidence="2">The sequence shown here is derived from an EMBL/GenBank/DDBJ whole genome shotgun (WGS) entry which is preliminary data.</text>
</comment>
<evidence type="ECO:0000313" key="2">
    <source>
        <dbReference type="EMBL" id="GAW84572.1"/>
    </source>
</evidence>
<keyword evidence="3" id="KW-1185">Reference proteome</keyword>
<keyword evidence="1" id="KW-1133">Transmembrane helix</keyword>
<dbReference type="AlphaFoldDB" id="A0A1Y1JUZ8"/>
<name>A0A1Y1JUZ8_PLAGO</name>
<accession>A0A1Y1JUZ8</accession>
<gene>
    <name evidence="2" type="ORF">PGO_003755</name>
</gene>
<dbReference type="OrthoDB" id="387611at2759"/>
<dbReference type="OMA" id="RKEMYDY"/>
<evidence type="ECO:0000256" key="1">
    <source>
        <dbReference type="SAM" id="Phobius"/>
    </source>
</evidence>
<dbReference type="GeneID" id="39745380"/>
<keyword evidence="1" id="KW-0812">Transmembrane</keyword>
<keyword evidence="1" id="KW-0472">Membrane</keyword>
<dbReference type="RefSeq" id="XP_028547161.1">
    <property type="nucleotide sequence ID" value="XM_028691360.1"/>
</dbReference>
<proteinExistence type="predicted"/>
<dbReference type="Proteomes" id="UP000195521">
    <property type="component" value="Unassembled WGS sequence"/>
</dbReference>
<feature type="transmembrane region" description="Helical" evidence="1">
    <location>
        <begin position="260"/>
        <end position="285"/>
    </location>
</feature>
<organism evidence="2 3">
    <name type="scientific">Plasmodium gonderi</name>
    <dbReference type="NCBI Taxonomy" id="77519"/>
    <lineage>
        <taxon>Eukaryota</taxon>
        <taxon>Sar</taxon>
        <taxon>Alveolata</taxon>
        <taxon>Apicomplexa</taxon>
        <taxon>Aconoidasida</taxon>
        <taxon>Haemosporida</taxon>
        <taxon>Plasmodiidae</taxon>
        <taxon>Plasmodium</taxon>
        <taxon>Plasmodium (Plasmodium)</taxon>
    </lineage>
</organism>
<dbReference type="Pfam" id="PF05795">
    <property type="entry name" value="Plasmodium_Vir"/>
    <property type="match status" value="1"/>
</dbReference>